<keyword evidence="6 10" id="KW-1133">Transmembrane helix</keyword>
<evidence type="ECO:0000313" key="14">
    <source>
        <dbReference type="Proteomes" id="UP000606274"/>
    </source>
</evidence>
<dbReference type="EMBL" id="JABFDY010000012">
    <property type="protein sequence ID" value="KAF7700171.1"/>
    <property type="molecule type" value="Genomic_DNA"/>
</dbReference>
<dbReference type="InterPro" id="IPR036179">
    <property type="entry name" value="Ig-like_dom_sf"/>
</dbReference>
<evidence type="ECO:0000256" key="4">
    <source>
        <dbReference type="ARBA" id="ARBA00022729"/>
    </source>
</evidence>
<evidence type="ECO:0000256" key="9">
    <source>
        <dbReference type="ARBA" id="ARBA00023319"/>
    </source>
</evidence>
<dbReference type="AlphaFoldDB" id="A0A8T0B399"/>
<evidence type="ECO:0000256" key="7">
    <source>
        <dbReference type="ARBA" id="ARBA00023136"/>
    </source>
</evidence>
<evidence type="ECO:0000256" key="1">
    <source>
        <dbReference type="ARBA" id="ARBA00004479"/>
    </source>
</evidence>
<comment type="subcellular location">
    <subcellularLocation>
        <location evidence="1">Membrane</location>
        <topology evidence="1">Single-pass type I membrane protein</topology>
    </subcellularLocation>
</comment>
<accession>A0A8T0B399</accession>
<evidence type="ECO:0000313" key="13">
    <source>
        <dbReference type="EMBL" id="KAF7700171.1"/>
    </source>
</evidence>
<dbReference type="Pfam" id="PF13927">
    <property type="entry name" value="Ig_3"/>
    <property type="match status" value="1"/>
</dbReference>
<dbReference type="InterPro" id="IPR003006">
    <property type="entry name" value="Ig/MHC_CS"/>
</dbReference>
<comment type="caution">
    <text evidence="13">The sequence shown here is derived from an EMBL/GenBank/DDBJ whole genome shotgun (WGS) entry which is preliminary data.</text>
</comment>
<feature type="domain" description="Ig-like" evidence="12">
    <location>
        <begin position="253"/>
        <end position="341"/>
    </location>
</feature>
<keyword evidence="4 11" id="KW-0732">Signal</keyword>
<keyword evidence="5" id="KW-0677">Repeat</keyword>
<gene>
    <name evidence="13" type="ORF">HF521_003129</name>
</gene>
<comment type="similarity">
    <text evidence="2">Belongs to the nectin family.</text>
</comment>
<dbReference type="InterPro" id="IPR013783">
    <property type="entry name" value="Ig-like_fold"/>
</dbReference>
<dbReference type="InterPro" id="IPR003585">
    <property type="entry name" value="Neurexin-like"/>
</dbReference>
<evidence type="ECO:0000256" key="8">
    <source>
        <dbReference type="ARBA" id="ARBA00023157"/>
    </source>
</evidence>
<protein>
    <recommendedName>
        <fullName evidence="12">Ig-like domain-containing protein</fullName>
    </recommendedName>
</protein>
<dbReference type="PROSITE" id="PS00290">
    <property type="entry name" value="IG_MHC"/>
    <property type="match status" value="1"/>
</dbReference>
<keyword evidence="7 10" id="KW-0472">Membrane</keyword>
<evidence type="ECO:0000256" key="11">
    <source>
        <dbReference type="SAM" id="SignalP"/>
    </source>
</evidence>
<dbReference type="Pfam" id="PF08205">
    <property type="entry name" value="C2-set_2"/>
    <property type="match status" value="1"/>
</dbReference>
<evidence type="ECO:0000259" key="12">
    <source>
        <dbReference type="PROSITE" id="PS50835"/>
    </source>
</evidence>
<evidence type="ECO:0000256" key="10">
    <source>
        <dbReference type="SAM" id="Phobius"/>
    </source>
</evidence>
<dbReference type="FunFam" id="2.60.40.10:FF:000013">
    <property type="entry name" value="cell adhesion molecule 1 isoform X1"/>
    <property type="match status" value="1"/>
</dbReference>
<evidence type="ECO:0000256" key="3">
    <source>
        <dbReference type="ARBA" id="ARBA00022692"/>
    </source>
</evidence>
<feature type="chain" id="PRO_5035749672" description="Ig-like domain-containing protein" evidence="11">
    <location>
        <begin position="22"/>
        <end position="556"/>
    </location>
</feature>
<organism evidence="13 14">
    <name type="scientific">Silurus meridionalis</name>
    <name type="common">Southern catfish</name>
    <name type="synonym">Silurus soldatovi meridionalis</name>
    <dbReference type="NCBI Taxonomy" id="175797"/>
    <lineage>
        <taxon>Eukaryota</taxon>
        <taxon>Metazoa</taxon>
        <taxon>Chordata</taxon>
        <taxon>Craniata</taxon>
        <taxon>Vertebrata</taxon>
        <taxon>Euteleostomi</taxon>
        <taxon>Actinopterygii</taxon>
        <taxon>Neopterygii</taxon>
        <taxon>Teleostei</taxon>
        <taxon>Ostariophysi</taxon>
        <taxon>Siluriformes</taxon>
        <taxon>Siluridae</taxon>
        <taxon>Silurus</taxon>
    </lineage>
</organism>
<dbReference type="Gene3D" id="2.60.40.10">
    <property type="entry name" value="Immunoglobulins"/>
    <property type="match status" value="3"/>
</dbReference>
<feature type="domain" description="Ig-like" evidence="12">
    <location>
        <begin position="350"/>
        <end position="435"/>
    </location>
</feature>
<keyword evidence="3 10" id="KW-0812">Transmembrane</keyword>
<keyword evidence="8" id="KW-1015">Disulfide bond</keyword>
<proteinExistence type="inferred from homology"/>
<dbReference type="PROSITE" id="PS50835">
    <property type="entry name" value="IG_LIKE"/>
    <property type="match status" value="3"/>
</dbReference>
<dbReference type="GO" id="GO:0016020">
    <property type="term" value="C:membrane"/>
    <property type="evidence" value="ECO:0007669"/>
    <property type="project" value="UniProtKB-SubCell"/>
</dbReference>
<keyword evidence="14" id="KW-1185">Reference proteome</keyword>
<dbReference type="SUPFAM" id="SSF48726">
    <property type="entry name" value="Immunoglobulin"/>
    <property type="match status" value="3"/>
</dbReference>
<dbReference type="FunFam" id="2.60.40.10:FF:000032">
    <property type="entry name" value="palladin isoform X1"/>
    <property type="match status" value="1"/>
</dbReference>
<dbReference type="Proteomes" id="UP000606274">
    <property type="component" value="Unassembled WGS sequence"/>
</dbReference>
<dbReference type="InterPro" id="IPR003599">
    <property type="entry name" value="Ig_sub"/>
</dbReference>
<dbReference type="InterPro" id="IPR013162">
    <property type="entry name" value="CD80_C2-set"/>
</dbReference>
<sequence>MGGAWCAVVALTAVEAGAALCSSVWRGARLCAGSYSAASAPLRSGRVTPNPWSPRAPSQCVQKKVRTQPDKAVFCRTENAPRNAGTLCRRETSVCVCACVCVCVYVTEKTSPPKKDIMMLKQHLLFVLCSVCGTVVKEAATKSKAKGSQSQFPVTQNVTVVEGSTANMTCRVDYNDNTSLQWSNPAQQTLFFGDKKALRDNRIELVRASWKELTISISEVTLSDEGQYTCSLFTMPIKTSKAFLTVLGVPEKPEITGFTRPAVEGEDVTLTCVTSGSKPAADIRWFRNDKEVQGVKEVNATGRSFTVRSSVHLQVDRKDDGAAYTCSVEHIALNSTPHQVTEVLEVYYAPKIEIVPSLNVPQEGQYFKLECTSKGNPLPDRVLWTKDGGVLPDVERMIVEGRELIITNLNKTDNGTYRCEARNHLGINSDEYALFVYAKNLPGTSDPNALTQHGPDHALIGGVVAVVVFITLCFIIVLGRYLARHKGTYLTNEAKGAEDAPDADTAIINAEGNYAHAEEKKEYYQGAARNVVHLKSENLGFANNYALRQEYVRCIM</sequence>
<dbReference type="SMART" id="SM00409">
    <property type="entry name" value="IG"/>
    <property type="match status" value="3"/>
</dbReference>
<dbReference type="InterPro" id="IPR013106">
    <property type="entry name" value="Ig_V-set"/>
</dbReference>
<reference evidence="13" key="1">
    <citation type="submission" date="2020-08" db="EMBL/GenBank/DDBJ databases">
        <title>Chromosome-level assembly of Southern catfish (Silurus meridionalis) provides insights into visual adaptation to the nocturnal and benthic lifestyles.</title>
        <authorList>
            <person name="Zhang Y."/>
            <person name="Wang D."/>
            <person name="Peng Z."/>
        </authorList>
    </citation>
    <scope>NUCLEOTIDE SEQUENCE</scope>
    <source>
        <strain evidence="13">SWU-2019-XX</strain>
        <tissue evidence="13">Muscle</tissue>
    </source>
</reference>
<dbReference type="PANTHER" id="PTHR45889:SF7">
    <property type="entry name" value="CELL ADHESION MOLECULE 2 ISOFORM X1"/>
    <property type="match status" value="1"/>
</dbReference>
<feature type="transmembrane region" description="Helical" evidence="10">
    <location>
        <begin position="458"/>
        <end position="478"/>
    </location>
</feature>
<feature type="domain" description="Ig-like" evidence="12">
    <location>
        <begin position="153"/>
        <end position="232"/>
    </location>
</feature>
<dbReference type="SMART" id="SM00406">
    <property type="entry name" value="IGv"/>
    <property type="match status" value="2"/>
</dbReference>
<dbReference type="PANTHER" id="PTHR45889">
    <property type="entry name" value="IG-LIKE DOMAIN-CONTAINING PROTEIN"/>
    <property type="match status" value="1"/>
</dbReference>
<dbReference type="CDD" id="cd07701">
    <property type="entry name" value="IgV_1_Necl-3"/>
    <property type="match status" value="1"/>
</dbReference>
<evidence type="ECO:0000256" key="6">
    <source>
        <dbReference type="ARBA" id="ARBA00022989"/>
    </source>
</evidence>
<dbReference type="Pfam" id="PF07686">
    <property type="entry name" value="V-set"/>
    <property type="match status" value="1"/>
</dbReference>
<dbReference type="InterPro" id="IPR007110">
    <property type="entry name" value="Ig-like_dom"/>
</dbReference>
<keyword evidence="9" id="KW-0393">Immunoglobulin domain</keyword>
<feature type="signal peptide" evidence="11">
    <location>
        <begin position="1"/>
        <end position="21"/>
    </location>
</feature>
<evidence type="ECO:0000256" key="2">
    <source>
        <dbReference type="ARBA" id="ARBA00007810"/>
    </source>
</evidence>
<name>A0A8T0B399_SILME</name>
<dbReference type="CDD" id="cd05761">
    <property type="entry name" value="IgI_2_Necl-1-4"/>
    <property type="match status" value="1"/>
</dbReference>
<dbReference type="SMART" id="SM00294">
    <property type="entry name" value="4.1m"/>
    <property type="match status" value="1"/>
</dbReference>
<dbReference type="SMART" id="SM00408">
    <property type="entry name" value="IGc2"/>
    <property type="match status" value="3"/>
</dbReference>
<evidence type="ECO:0000256" key="5">
    <source>
        <dbReference type="ARBA" id="ARBA00022737"/>
    </source>
</evidence>
<dbReference type="GO" id="GO:0007156">
    <property type="term" value="P:homophilic cell adhesion via plasma membrane adhesion molecules"/>
    <property type="evidence" value="ECO:0007669"/>
    <property type="project" value="TreeGrafter"/>
</dbReference>
<dbReference type="InterPro" id="IPR003598">
    <property type="entry name" value="Ig_sub2"/>
</dbReference>